<keyword evidence="10" id="KW-1185">Reference proteome</keyword>
<dbReference type="Pfam" id="PF00703">
    <property type="entry name" value="Glyco_hydro_2"/>
    <property type="match status" value="1"/>
</dbReference>
<evidence type="ECO:0000313" key="9">
    <source>
        <dbReference type="EMBL" id="NMM48735.1"/>
    </source>
</evidence>
<dbReference type="Pfam" id="PF02836">
    <property type="entry name" value="Glyco_hydro_2_C"/>
    <property type="match status" value="1"/>
</dbReference>
<evidence type="ECO:0000256" key="5">
    <source>
        <dbReference type="ARBA" id="ARBA00023295"/>
    </source>
</evidence>
<dbReference type="Gene3D" id="2.60.120.260">
    <property type="entry name" value="Galactose-binding domain-like"/>
    <property type="match status" value="1"/>
</dbReference>
<dbReference type="InterPro" id="IPR036156">
    <property type="entry name" value="Beta-gal/glucu_dom_sf"/>
</dbReference>
<dbReference type="PANTHER" id="PTHR10066:SF67">
    <property type="entry name" value="BETA-GLUCURONIDASE"/>
    <property type="match status" value="1"/>
</dbReference>
<gene>
    <name evidence="9" type="ORF">HH304_10015</name>
</gene>
<dbReference type="EMBL" id="JABBNU010000005">
    <property type="protein sequence ID" value="NMM48735.1"/>
    <property type="molecule type" value="Genomic_DNA"/>
</dbReference>
<dbReference type="Gene3D" id="3.20.20.80">
    <property type="entry name" value="Glycosidases"/>
    <property type="match status" value="1"/>
</dbReference>
<dbReference type="GO" id="GO:0004566">
    <property type="term" value="F:beta-glucuronidase activity"/>
    <property type="evidence" value="ECO:0007669"/>
    <property type="project" value="UniProtKB-EC"/>
</dbReference>
<dbReference type="Gene3D" id="2.60.40.10">
    <property type="entry name" value="Immunoglobulins"/>
    <property type="match status" value="1"/>
</dbReference>
<sequence length="597" mass="69542">MSKTIIFFYGLILLTTNLLSIAQSNEPLLTNVDNRKALLLDGSWSFIVDPYKVGYKDSKRYNFHEYVNPRENFAEYEFLETNTLEVPGDWNSQKNELFFYEGTVWYQRKFTKEKIANHHYSLYFGAVNYKADVFLNGKKIGSHEGGFTPFNFDITDYLISGENYLVVAVNNERKESHVPTLKTDWWNYGGITRSVKLIELPSVHVRNFKLQLDKDNNKTLYGWLQLNLPLVKDVEISIPELNVVQQIKTNNKGIADIKINANPVLWSPQNPKLYEIQIAVDENILKDHIGFRTIETTEDEILLNGKPIFLKGISIHEETPDHGGRVVSKEQGRQLLLWAKELNCNYVRLAHYPHNEDMVRLADEMGLLVWSEIPVYWDIEFDNDTTYLLAERMLTEMINRDQNRASVVIWSMANETPQTKSRTIFLNKLIKKTREMDKDRLISAALHRVGYDAETNTKIIEDELADFVDILSVNNYCGWYGSTRDTACYDLKWARAFNKPMIMSEFGGGAKQGYHASKDHRWSEEFQAEIYRQHIIMFENIPFLAGISPWILKDFRSPARMLPGVQDYWNRKGLISEKGIRKEAFFVLQDYYNSYNK</sequence>
<dbReference type="SUPFAM" id="SSF51445">
    <property type="entry name" value="(Trans)glycosidases"/>
    <property type="match status" value="1"/>
</dbReference>
<dbReference type="Proteomes" id="UP000559010">
    <property type="component" value="Unassembled WGS sequence"/>
</dbReference>
<reference evidence="9 10" key="1">
    <citation type="submission" date="2020-04" db="EMBL/GenBank/DDBJ databases">
        <title>Flammeovirgaceae bacterium KN852 isolated from deep sea.</title>
        <authorList>
            <person name="Zhang D.-C."/>
        </authorList>
    </citation>
    <scope>NUCLEOTIDE SEQUENCE [LARGE SCALE GENOMIC DNA]</scope>
    <source>
        <strain evidence="9 10">KN852</strain>
    </source>
</reference>
<dbReference type="RefSeq" id="WP_169680941.1">
    <property type="nucleotide sequence ID" value="NZ_JABBNU010000005.1"/>
</dbReference>
<feature type="domain" description="Glycosyl hydrolases family 2 sugar binding" evidence="8">
    <location>
        <begin position="40"/>
        <end position="201"/>
    </location>
</feature>
<dbReference type="InterPro" id="IPR013783">
    <property type="entry name" value="Ig-like_fold"/>
</dbReference>
<dbReference type="EC" id="3.2.1.31" evidence="2"/>
<dbReference type="SUPFAM" id="SSF49785">
    <property type="entry name" value="Galactose-binding domain-like"/>
    <property type="match status" value="1"/>
</dbReference>
<protein>
    <recommendedName>
        <fullName evidence="3">Beta-glucuronidase</fullName>
        <ecNumber evidence="2">3.2.1.31</ecNumber>
    </recommendedName>
</protein>
<comment type="similarity">
    <text evidence="1">Belongs to the glycosyl hydrolase 2 family.</text>
</comment>
<dbReference type="PRINTS" id="PR00132">
    <property type="entry name" value="GLHYDRLASE2"/>
</dbReference>
<dbReference type="AlphaFoldDB" id="A0A848IZM4"/>
<dbReference type="InterPro" id="IPR006103">
    <property type="entry name" value="Glyco_hydro_2_cat"/>
</dbReference>
<feature type="domain" description="Glycoside hydrolase family 2 immunoglobulin-like beta-sandwich" evidence="6">
    <location>
        <begin position="234"/>
        <end position="292"/>
    </location>
</feature>
<evidence type="ECO:0000256" key="1">
    <source>
        <dbReference type="ARBA" id="ARBA00007401"/>
    </source>
</evidence>
<dbReference type="InterPro" id="IPR006101">
    <property type="entry name" value="Glyco_hydro_2"/>
</dbReference>
<dbReference type="SUPFAM" id="SSF49303">
    <property type="entry name" value="beta-Galactosidase/glucuronidase domain"/>
    <property type="match status" value="1"/>
</dbReference>
<evidence type="ECO:0000259" key="8">
    <source>
        <dbReference type="Pfam" id="PF02837"/>
    </source>
</evidence>
<evidence type="ECO:0000259" key="7">
    <source>
        <dbReference type="Pfam" id="PF02836"/>
    </source>
</evidence>
<evidence type="ECO:0000256" key="4">
    <source>
        <dbReference type="ARBA" id="ARBA00022801"/>
    </source>
</evidence>
<dbReference type="InterPro" id="IPR006102">
    <property type="entry name" value="Ig-like_GH2"/>
</dbReference>
<comment type="caution">
    <text evidence="9">The sequence shown here is derived from an EMBL/GenBank/DDBJ whole genome shotgun (WGS) entry which is preliminary data.</text>
</comment>
<accession>A0A848IZM4</accession>
<keyword evidence="4" id="KW-0378">Hydrolase</keyword>
<feature type="domain" description="Glycoside hydrolase family 2 catalytic" evidence="7">
    <location>
        <begin position="295"/>
        <end position="533"/>
    </location>
</feature>
<evidence type="ECO:0000256" key="2">
    <source>
        <dbReference type="ARBA" id="ARBA00012761"/>
    </source>
</evidence>
<proteinExistence type="inferred from homology"/>
<dbReference type="InterPro" id="IPR008979">
    <property type="entry name" value="Galactose-bd-like_sf"/>
</dbReference>
<dbReference type="GO" id="GO:0005975">
    <property type="term" value="P:carbohydrate metabolic process"/>
    <property type="evidence" value="ECO:0007669"/>
    <property type="project" value="InterPro"/>
</dbReference>
<organism evidence="9 10">
    <name type="scientific">Marinigracilibium pacificum</name>
    <dbReference type="NCBI Taxonomy" id="2729599"/>
    <lineage>
        <taxon>Bacteria</taxon>
        <taxon>Pseudomonadati</taxon>
        <taxon>Bacteroidota</taxon>
        <taxon>Cytophagia</taxon>
        <taxon>Cytophagales</taxon>
        <taxon>Flammeovirgaceae</taxon>
        <taxon>Marinigracilibium</taxon>
    </lineage>
</organism>
<evidence type="ECO:0000256" key="3">
    <source>
        <dbReference type="ARBA" id="ARBA00016205"/>
    </source>
</evidence>
<dbReference type="InterPro" id="IPR006104">
    <property type="entry name" value="Glyco_hydro_2_N"/>
</dbReference>
<name>A0A848IZM4_9BACT</name>
<dbReference type="GO" id="GO:0030246">
    <property type="term" value="F:carbohydrate binding"/>
    <property type="evidence" value="ECO:0007669"/>
    <property type="project" value="TreeGrafter"/>
</dbReference>
<evidence type="ECO:0000259" key="6">
    <source>
        <dbReference type="Pfam" id="PF00703"/>
    </source>
</evidence>
<dbReference type="GO" id="GO:0019391">
    <property type="term" value="P:glucuronoside catabolic process"/>
    <property type="evidence" value="ECO:0007669"/>
    <property type="project" value="TreeGrafter"/>
</dbReference>
<dbReference type="Pfam" id="PF02837">
    <property type="entry name" value="Glyco_hydro_2_N"/>
    <property type="match status" value="1"/>
</dbReference>
<dbReference type="InterPro" id="IPR017853">
    <property type="entry name" value="GH"/>
</dbReference>
<keyword evidence="5" id="KW-0326">Glycosidase</keyword>
<evidence type="ECO:0000313" key="10">
    <source>
        <dbReference type="Proteomes" id="UP000559010"/>
    </source>
</evidence>
<dbReference type="PANTHER" id="PTHR10066">
    <property type="entry name" value="BETA-GLUCURONIDASE"/>
    <property type="match status" value="1"/>
</dbReference>